<dbReference type="AlphaFoldDB" id="A0A8S9KWJ4"/>
<accession>A0A8S9KWJ4</accession>
<name>A0A8S9KWJ4_BRACR</name>
<gene>
    <name evidence="1" type="ORF">F2Q68_00011709</name>
</gene>
<proteinExistence type="predicted"/>
<evidence type="ECO:0000313" key="1">
    <source>
        <dbReference type="EMBL" id="KAF2597528.1"/>
    </source>
</evidence>
<organism evidence="1 2">
    <name type="scientific">Brassica cretica</name>
    <name type="common">Mustard</name>
    <dbReference type="NCBI Taxonomy" id="69181"/>
    <lineage>
        <taxon>Eukaryota</taxon>
        <taxon>Viridiplantae</taxon>
        <taxon>Streptophyta</taxon>
        <taxon>Embryophyta</taxon>
        <taxon>Tracheophyta</taxon>
        <taxon>Spermatophyta</taxon>
        <taxon>Magnoliopsida</taxon>
        <taxon>eudicotyledons</taxon>
        <taxon>Gunneridae</taxon>
        <taxon>Pentapetalae</taxon>
        <taxon>rosids</taxon>
        <taxon>malvids</taxon>
        <taxon>Brassicales</taxon>
        <taxon>Brassicaceae</taxon>
        <taxon>Brassiceae</taxon>
        <taxon>Brassica</taxon>
    </lineage>
</organism>
<sequence length="82" mass="9100">MVVDLENAGPKSQLRCPINDYNEGNLGSRSASSVCSSRGGNTTFVLRLHLQYSALSTPSCNIFIWKERNAILHNHTSRRPVL</sequence>
<dbReference type="EMBL" id="QGKW02000717">
    <property type="protein sequence ID" value="KAF2597528.1"/>
    <property type="molecule type" value="Genomic_DNA"/>
</dbReference>
<dbReference type="Proteomes" id="UP000712281">
    <property type="component" value="Unassembled WGS sequence"/>
</dbReference>
<protein>
    <submittedName>
        <fullName evidence="1">Uncharacterized protein</fullName>
    </submittedName>
</protein>
<comment type="caution">
    <text evidence="1">The sequence shown here is derived from an EMBL/GenBank/DDBJ whole genome shotgun (WGS) entry which is preliminary data.</text>
</comment>
<evidence type="ECO:0000313" key="2">
    <source>
        <dbReference type="Proteomes" id="UP000712281"/>
    </source>
</evidence>
<reference evidence="1" key="1">
    <citation type="submission" date="2019-12" db="EMBL/GenBank/DDBJ databases">
        <title>Genome sequencing and annotation of Brassica cretica.</title>
        <authorList>
            <person name="Studholme D.J."/>
            <person name="Sarris P.F."/>
        </authorList>
    </citation>
    <scope>NUCLEOTIDE SEQUENCE</scope>
    <source>
        <strain evidence="1">PFS-001/15</strain>
        <tissue evidence="1">Leaf</tissue>
    </source>
</reference>